<evidence type="ECO:0000256" key="2">
    <source>
        <dbReference type="ARBA" id="ARBA00001933"/>
    </source>
</evidence>
<keyword evidence="6 14" id="KW-0004">4Fe-4S</keyword>
<accession>A0A2A5CHR0</accession>
<comment type="cofactor">
    <cofactor evidence="2 15">
        <name>pyridoxal 5'-phosphate</name>
        <dbReference type="ChEBI" id="CHEBI:597326"/>
    </cofactor>
</comment>
<evidence type="ECO:0000256" key="12">
    <source>
        <dbReference type="ARBA" id="ARBA00023235"/>
    </source>
</evidence>
<dbReference type="PANTHER" id="PTHR30538:SF1">
    <property type="entry name" value="L-LYSINE 2,3-AMINOMUTASE"/>
    <property type="match status" value="1"/>
</dbReference>
<dbReference type="SFLD" id="SFLDG01070">
    <property type="entry name" value="PLP-dependent"/>
    <property type="match status" value="1"/>
</dbReference>
<feature type="modified residue" description="N6-(pyridoxal phosphate)lysine" evidence="15">
    <location>
        <position position="330"/>
    </location>
</feature>
<dbReference type="InterPro" id="IPR007197">
    <property type="entry name" value="rSAM"/>
</dbReference>
<keyword evidence="8 14" id="KW-0479">Metal-binding</keyword>
<evidence type="ECO:0000313" key="17">
    <source>
        <dbReference type="EMBL" id="PCJ43409.1"/>
    </source>
</evidence>
<dbReference type="GO" id="GO:0046872">
    <property type="term" value="F:metal ion binding"/>
    <property type="evidence" value="ECO:0007669"/>
    <property type="project" value="UniProtKB-KW"/>
</dbReference>
<dbReference type="PIRSF" id="PIRSF004911">
    <property type="entry name" value="DUF160"/>
    <property type="match status" value="1"/>
</dbReference>
<feature type="binding site" evidence="14">
    <location>
        <position position="122"/>
    </location>
    <ligand>
        <name>[4Fe-4S] cluster</name>
        <dbReference type="ChEBI" id="CHEBI:49883"/>
        <note>4Fe-4S-S-AdoMet</note>
    </ligand>
</feature>
<evidence type="ECO:0000256" key="11">
    <source>
        <dbReference type="ARBA" id="ARBA00023014"/>
    </source>
</evidence>
<evidence type="ECO:0000256" key="15">
    <source>
        <dbReference type="PIRSR" id="PIRSR603739-50"/>
    </source>
</evidence>
<evidence type="ECO:0000256" key="5">
    <source>
        <dbReference type="ARBA" id="ARBA00022363"/>
    </source>
</evidence>
<dbReference type="SMR" id="A0A2A5CHR0"/>
<dbReference type="AlphaFoldDB" id="A0A2A5CHR0"/>
<dbReference type="SUPFAM" id="SSF102114">
    <property type="entry name" value="Radical SAM enzymes"/>
    <property type="match status" value="1"/>
</dbReference>
<evidence type="ECO:0000256" key="9">
    <source>
        <dbReference type="ARBA" id="ARBA00022898"/>
    </source>
</evidence>
<evidence type="ECO:0000256" key="14">
    <source>
        <dbReference type="PIRSR" id="PIRSR004911-1"/>
    </source>
</evidence>
<dbReference type="PANTHER" id="PTHR30538">
    <property type="entry name" value="LYSINE 2,3-AMINOMUTASE-RELATED"/>
    <property type="match status" value="1"/>
</dbReference>
<keyword evidence="11 14" id="KW-0411">Iron-sulfur</keyword>
<evidence type="ECO:0000256" key="4">
    <source>
        <dbReference type="ARBA" id="ARBA00008703"/>
    </source>
</evidence>
<comment type="catalytic activity">
    <reaction evidence="1">
        <text>L-lysine = D-beta-lysine</text>
        <dbReference type="Rhea" id="RHEA:44148"/>
        <dbReference type="ChEBI" id="CHEBI:32551"/>
        <dbReference type="ChEBI" id="CHEBI:84138"/>
    </reaction>
</comment>
<feature type="domain" description="Radical SAM core" evidence="16">
    <location>
        <begin position="104"/>
        <end position="316"/>
    </location>
</feature>
<dbReference type="InterPro" id="IPR058240">
    <property type="entry name" value="rSAM_sf"/>
</dbReference>
<comment type="caution">
    <text evidence="17">The sequence shown here is derived from an EMBL/GenBank/DDBJ whole genome shotgun (WGS) entry which is preliminary data.</text>
</comment>
<dbReference type="EMBL" id="NVWI01000001">
    <property type="protein sequence ID" value="PCJ43409.1"/>
    <property type="molecule type" value="Genomic_DNA"/>
</dbReference>
<dbReference type="InterPro" id="IPR003739">
    <property type="entry name" value="Lys_aminomutase/Glu_NH3_mut"/>
</dbReference>
<evidence type="ECO:0000256" key="8">
    <source>
        <dbReference type="ARBA" id="ARBA00022723"/>
    </source>
</evidence>
<sequence length="334" mass="38397">MIKTIPLQNQNSWQDCLADLITDPKELLKILNLKPEQLDLSMDVLREFPLRLPRSFANRMQQGNPRDPLLLQVLPQQQELVDYPGFVSDPLAEQQFNPMPGILHKYAGRVLLMPTTSCAIHCRYCFRRHFPYTENRPDKKQWLDSLQYIRADSSLTEVILSGGDPLAISDKHLEWLLEHLAAIPHIQRVRIHTRFPVVIPQRITQQLCDLFTRYRLRFVMVLHTNHAQELDDEVKAACKRLKEANVDLFNQSVLLKSINDNAETLADLSERLFTCGVIPYYLHMLDKVKGSGHFEVSMQAARSIMTKLRAELPGYLVPTLVKEEAASANKTPIL</sequence>
<evidence type="ECO:0000259" key="16">
    <source>
        <dbReference type="PROSITE" id="PS51918"/>
    </source>
</evidence>
<keyword evidence="12" id="KW-0413">Isomerase</keyword>
<gene>
    <name evidence="17" type="primary">epmB</name>
    <name evidence="17" type="ORF">COA71_00620</name>
</gene>
<dbReference type="GO" id="GO:0051539">
    <property type="term" value="F:4 iron, 4 sulfur cluster binding"/>
    <property type="evidence" value="ECO:0007669"/>
    <property type="project" value="UniProtKB-KW"/>
</dbReference>
<dbReference type="PROSITE" id="PS51918">
    <property type="entry name" value="RADICAL_SAM"/>
    <property type="match status" value="1"/>
</dbReference>
<evidence type="ECO:0000256" key="1">
    <source>
        <dbReference type="ARBA" id="ARBA00001352"/>
    </source>
</evidence>
<keyword evidence="10" id="KW-0408">Iron</keyword>
<reference evidence="18" key="1">
    <citation type="submission" date="2017-08" db="EMBL/GenBank/DDBJ databases">
        <title>A dynamic microbial community with high functional redundancy inhabits the cold, oxic subseafloor aquifer.</title>
        <authorList>
            <person name="Tully B.J."/>
            <person name="Wheat C.G."/>
            <person name="Glazer B.T."/>
            <person name="Huber J.A."/>
        </authorList>
    </citation>
    <scope>NUCLEOTIDE SEQUENCE [LARGE SCALE GENOMIC DNA]</scope>
</reference>
<evidence type="ECO:0000313" key="18">
    <source>
        <dbReference type="Proteomes" id="UP000228987"/>
    </source>
</evidence>
<feature type="binding site" evidence="14">
    <location>
        <position position="118"/>
    </location>
    <ligand>
        <name>[4Fe-4S] cluster</name>
        <dbReference type="ChEBI" id="CHEBI:49883"/>
        <note>4Fe-4S-S-AdoMet</note>
    </ligand>
</feature>
<dbReference type="GO" id="GO:0016853">
    <property type="term" value="F:isomerase activity"/>
    <property type="evidence" value="ECO:0007669"/>
    <property type="project" value="UniProtKB-KW"/>
</dbReference>
<dbReference type="InterPro" id="IPR013785">
    <property type="entry name" value="Aldolase_TIM"/>
</dbReference>
<evidence type="ECO:0000256" key="3">
    <source>
        <dbReference type="ARBA" id="ARBA00001966"/>
    </source>
</evidence>
<keyword evidence="7" id="KW-0949">S-adenosyl-L-methionine</keyword>
<dbReference type="CDD" id="cd01335">
    <property type="entry name" value="Radical_SAM"/>
    <property type="match status" value="1"/>
</dbReference>
<dbReference type="Proteomes" id="UP000228987">
    <property type="component" value="Unassembled WGS sequence"/>
</dbReference>
<dbReference type="SFLD" id="SFLDF00314">
    <property type="entry name" value="L-lysine_2_3-aminomutase_(yjeK"/>
    <property type="match status" value="1"/>
</dbReference>
<organism evidence="17 18">
    <name type="scientific">SAR86 cluster bacterium</name>
    <dbReference type="NCBI Taxonomy" id="2030880"/>
    <lineage>
        <taxon>Bacteria</taxon>
        <taxon>Pseudomonadati</taxon>
        <taxon>Pseudomonadota</taxon>
        <taxon>Gammaproteobacteria</taxon>
        <taxon>SAR86 cluster</taxon>
    </lineage>
</organism>
<comment type="cofactor">
    <cofactor evidence="3">
        <name>[4Fe-4S] cluster</name>
        <dbReference type="ChEBI" id="CHEBI:49883"/>
    </cofactor>
</comment>
<feature type="binding site" evidence="14">
    <location>
        <position position="125"/>
    </location>
    <ligand>
        <name>[4Fe-4S] cluster</name>
        <dbReference type="ChEBI" id="CHEBI:49883"/>
        <note>4Fe-4S-S-AdoMet</note>
    </ligand>
</feature>
<keyword evidence="9 15" id="KW-0663">Pyridoxal phosphate</keyword>
<evidence type="ECO:0000256" key="13">
    <source>
        <dbReference type="ARBA" id="ARBA00030756"/>
    </source>
</evidence>
<evidence type="ECO:0000256" key="10">
    <source>
        <dbReference type="ARBA" id="ARBA00023004"/>
    </source>
</evidence>
<evidence type="ECO:0000256" key="7">
    <source>
        <dbReference type="ARBA" id="ARBA00022691"/>
    </source>
</evidence>
<dbReference type="Pfam" id="PF04055">
    <property type="entry name" value="Radical_SAM"/>
    <property type="match status" value="1"/>
</dbReference>
<evidence type="ECO:0000256" key="6">
    <source>
        <dbReference type="ARBA" id="ARBA00022485"/>
    </source>
</evidence>
<dbReference type="NCBIfam" id="TIGR03821">
    <property type="entry name" value="EFP_modif_epmB"/>
    <property type="match status" value="1"/>
</dbReference>
<proteinExistence type="inferred from homology"/>
<dbReference type="NCBIfam" id="TIGR00238">
    <property type="entry name" value="KamA family radical SAM protein"/>
    <property type="match status" value="1"/>
</dbReference>
<dbReference type="InterPro" id="IPR022462">
    <property type="entry name" value="EpmB"/>
</dbReference>
<comment type="similarity">
    <text evidence="4">Belongs to the radical SAM superfamily. KamA family.</text>
</comment>
<name>A0A2A5CHR0_9GAMM</name>
<dbReference type="Gene3D" id="3.20.20.70">
    <property type="entry name" value="Aldolase class I"/>
    <property type="match status" value="1"/>
</dbReference>
<protein>
    <recommendedName>
        <fullName evidence="5">L-lysine 2,3-aminomutase</fullName>
    </recommendedName>
    <alternativeName>
        <fullName evidence="13">EF-P post-translational modification enzyme B</fullName>
    </alternativeName>
</protein>
<dbReference type="SFLD" id="SFLDS00029">
    <property type="entry name" value="Radical_SAM"/>
    <property type="match status" value="1"/>
</dbReference>